<dbReference type="HOGENOM" id="CLU_1949603_0_0_1"/>
<reference evidence="2 3" key="1">
    <citation type="journal article" date="2014" name="PLoS Genet.">
        <title>Analysis of the Phlebiopsis gigantea genome, transcriptome and secretome provides insight into its pioneer colonization strategies of wood.</title>
        <authorList>
            <person name="Hori C."/>
            <person name="Ishida T."/>
            <person name="Igarashi K."/>
            <person name="Samejima M."/>
            <person name="Suzuki H."/>
            <person name="Master E."/>
            <person name="Ferreira P."/>
            <person name="Ruiz-Duenas F.J."/>
            <person name="Held B."/>
            <person name="Canessa P."/>
            <person name="Larrondo L.F."/>
            <person name="Schmoll M."/>
            <person name="Druzhinina I.S."/>
            <person name="Kubicek C.P."/>
            <person name="Gaskell J.A."/>
            <person name="Kersten P."/>
            <person name="St John F."/>
            <person name="Glasner J."/>
            <person name="Sabat G."/>
            <person name="Splinter BonDurant S."/>
            <person name="Syed K."/>
            <person name="Yadav J."/>
            <person name="Mgbeahuruike A.C."/>
            <person name="Kovalchuk A."/>
            <person name="Asiegbu F.O."/>
            <person name="Lackner G."/>
            <person name="Hoffmeister D."/>
            <person name="Rencoret J."/>
            <person name="Gutierrez A."/>
            <person name="Sun H."/>
            <person name="Lindquist E."/>
            <person name="Barry K."/>
            <person name="Riley R."/>
            <person name="Grigoriev I.V."/>
            <person name="Henrissat B."/>
            <person name="Kues U."/>
            <person name="Berka R.M."/>
            <person name="Martinez A.T."/>
            <person name="Covert S.F."/>
            <person name="Blanchette R.A."/>
            <person name="Cullen D."/>
        </authorList>
    </citation>
    <scope>NUCLEOTIDE SEQUENCE [LARGE SCALE GENOMIC DNA]</scope>
    <source>
        <strain evidence="2 3">11061_1 CR5-6</strain>
    </source>
</reference>
<evidence type="ECO:0000313" key="2">
    <source>
        <dbReference type="EMBL" id="KIP06303.1"/>
    </source>
</evidence>
<feature type="region of interest" description="Disordered" evidence="1">
    <location>
        <begin position="83"/>
        <end position="104"/>
    </location>
</feature>
<dbReference type="Proteomes" id="UP000053257">
    <property type="component" value="Unassembled WGS sequence"/>
</dbReference>
<proteinExistence type="predicted"/>
<evidence type="ECO:0000313" key="3">
    <source>
        <dbReference type="Proteomes" id="UP000053257"/>
    </source>
</evidence>
<dbReference type="AlphaFoldDB" id="A0A0C3PJH9"/>
<organism evidence="2 3">
    <name type="scientific">Phlebiopsis gigantea (strain 11061_1 CR5-6)</name>
    <name type="common">White-rot fungus</name>
    <name type="synonym">Peniophora gigantea</name>
    <dbReference type="NCBI Taxonomy" id="745531"/>
    <lineage>
        <taxon>Eukaryota</taxon>
        <taxon>Fungi</taxon>
        <taxon>Dikarya</taxon>
        <taxon>Basidiomycota</taxon>
        <taxon>Agaricomycotina</taxon>
        <taxon>Agaricomycetes</taxon>
        <taxon>Polyporales</taxon>
        <taxon>Phanerochaetaceae</taxon>
        <taxon>Phlebiopsis</taxon>
    </lineage>
</organism>
<gene>
    <name evidence="2" type="ORF">PHLGIDRAFT_465417</name>
</gene>
<protein>
    <submittedName>
        <fullName evidence="2">Uncharacterized protein</fullName>
    </submittedName>
</protein>
<feature type="region of interest" description="Disordered" evidence="1">
    <location>
        <begin position="110"/>
        <end position="129"/>
    </location>
</feature>
<accession>A0A0C3PJH9</accession>
<name>A0A0C3PJH9_PHLG1</name>
<evidence type="ECO:0000256" key="1">
    <source>
        <dbReference type="SAM" id="MobiDB-lite"/>
    </source>
</evidence>
<dbReference type="EMBL" id="KN840521">
    <property type="protein sequence ID" value="KIP06303.1"/>
    <property type="molecule type" value="Genomic_DNA"/>
</dbReference>
<sequence length="129" mass="14348">MGQDTPLSFISQAMHPDTSSDVGWNFYDELDTTASVICTTLSVEDFELSPQLLPPCFRISRTDEYDWIAYIFRTSKYASVRKSLPRPRPRVSQTAQEWLPAGREKDLELPVTAGSAVTSAQPPGPSLLP</sequence>
<keyword evidence="3" id="KW-1185">Reference proteome</keyword>